<dbReference type="FunFam" id="3.40.50.300:FF:000056">
    <property type="entry name" value="Cell division ATP-binding protein FtsE"/>
    <property type="match status" value="1"/>
</dbReference>
<comment type="subunit">
    <text evidence="10">Homodimer. Forms a membrane-associated complex with FtsX.</text>
</comment>
<comment type="similarity">
    <text evidence="1">Belongs to the ABC transporter superfamily.</text>
</comment>
<dbReference type="SMART" id="SM00930">
    <property type="entry name" value="NIL"/>
    <property type="match status" value="1"/>
</dbReference>
<dbReference type="PANTHER" id="PTHR43166">
    <property type="entry name" value="AMINO ACID IMPORT ATP-BINDING PROTEIN"/>
    <property type="match status" value="1"/>
</dbReference>
<dbReference type="Gene3D" id="3.40.50.300">
    <property type="entry name" value="P-loop containing nucleotide triphosphate hydrolases"/>
    <property type="match status" value="1"/>
</dbReference>
<dbReference type="InterPro" id="IPR003439">
    <property type="entry name" value="ABC_transporter-like_ATP-bd"/>
</dbReference>
<evidence type="ECO:0000256" key="8">
    <source>
        <dbReference type="ARBA" id="ARBA00023136"/>
    </source>
</evidence>
<dbReference type="InterPro" id="IPR027417">
    <property type="entry name" value="P-loop_NTPase"/>
</dbReference>
<dbReference type="CDD" id="cd03258">
    <property type="entry name" value="ABC_MetN_methionine_transporter"/>
    <property type="match status" value="1"/>
</dbReference>
<keyword evidence="4" id="KW-0547">Nucleotide-binding</keyword>
<evidence type="ECO:0000259" key="11">
    <source>
        <dbReference type="PROSITE" id="PS50893"/>
    </source>
</evidence>
<evidence type="ECO:0000313" key="12">
    <source>
        <dbReference type="EMBL" id="GEA86703.1"/>
    </source>
</evidence>
<keyword evidence="8" id="KW-0472">Membrane</keyword>
<dbReference type="RefSeq" id="WP_246056301.1">
    <property type="nucleotide sequence ID" value="NZ_BJLR01000009.1"/>
</dbReference>
<dbReference type="SUPFAM" id="SSF52540">
    <property type="entry name" value="P-loop containing nucleoside triphosphate hydrolases"/>
    <property type="match status" value="1"/>
</dbReference>
<dbReference type="Proteomes" id="UP000317046">
    <property type="component" value="Unassembled WGS sequence"/>
</dbReference>
<dbReference type="InterPro" id="IPR003593">
    <property type="entry name" value="AAA+_ATPase"/>
</dbReference>
<dbReference type="SMART" id="SM00382">
    <property type="entry name" value="AAA"/>
    <property type="match status" value="1"/>
</dbReference>
<keyword evidence="13" id="KW-1185">Reference proteome</keyword>
<dbReference type="InterPro" id="IPR050086">
    <property type="entry name" value="MetN_ABC_transporter-like"/>
</dbReference>
<dbReference type="InterPro" id="IPR041701">
    <property type="entry name" value="MetN_ABC"/>
</dbReference>
<dbReference type="Pfam" id="PF00005">
    <property type="entry name" value="ABC_tran"/>
    <property type="match status" value="1"/>
</dbReference>
<keyword evidence="2" id="KW-0813">Transport</keyword>
<reference evidence="12" key="1">
    <citation type="submission" date="2019-06" db="EMBL/GenBank/DDBJ databases">
        <title>Whole genome shotgun sequence of Cellulomonas cellasea NBRC 3753.</title>
        <authorList>
            <person name="Hosoyama A."/>
            <person name="Uohara A."/>
            <person name="Ohji S."/>
            <person name="Ichikawa N."/>
        </authorList>
    </citation>
    <scope>NUCLEOTIDE SEQUENCE [LARGE SCALE GENOMIC DNA]</scope>
    <source>
        <strain evidence="12">NBRC 3753</strain>
    </source>
</reference>
<dbReference type="GO" id="GO:0016887">
    <property type="term" value="F:ATP hydrolysis activity"/>
    <property type="evidence" value="ECO:0007669"/>
    <property type="project" value="InterPro"/>
</dbReference>
<name>A0A4Y3KRW0_9CELL</name>
<dbReference type="PROSITE" id="PS50893">
    <property type="entry name" value="ABC_TRANSPORTER_2"/>
    <property type="match status" value="1"/>
</dbReference>
<feature type="domain" description="ABC transporter" evidence="11">
    <location>
        <begin position="7"/>
        <end position="248"/>
    </location>
</feature>
<evidence type="ECO:0000256" key="4">
    <source>
        <dbReference type="ARBA" id="ARBA00022741"/>
    </source>
</evidence>
<dbReference type="InterPro" id="IPR017871">
    <property type="entry name" value="ABC_transporter-like_CS"/>
</dbReference>
<dbReference type="GO" id="GO:0006865">
    <property type="term" value="P:amino acid transport"/>
    <property type="evidence" value="ECO:0007669"/>
    <property type="project" value="UniProtKB-KW"/>
</dbReference>
<evidence type="ECO:0000256" key="10">
    <source>
        <dbReference type="ARBA" id="ARBA00063837"/>
    </source>
</evidence>
<comment type="function">
    <text evidence="9">Part of the ABC transporter FtsEX involved in cellular division. Has ATPase activity.</text>
</comment>
<accession>A0A4Y3KRW0</accession>
<dbReference type="Pfam" id="PF09383">
    <property type="entry name" value="NIL"/>
    <property type="match status" value="1"/>
</dbReference>
<evidence type="ECO:0000256" key="9">
    <source>
        <dbReference type="ARBA" id="ARBA00054718"/>
    </source>
</evidence>
<organism evidence="12 13">
    <name type="scientific">Cellulomonas cellasea</name>
    <dbReference type="NCBI Taxonomy" id="43670"/>
    <lineage>
        <taxon>Bacteria</taxon>
        <taxon>Bacillati</taxon>
        <taxon>Actinomycetota</taxon>
        <taxon>Actinomycetes</taxon>
        <taxon>Micrococcales</taxon>
        <taxon>Cellulomonadaceae</taxon>
        <taxon>Cellulomonas</taxon>
    </lineage>
</organism>
<evidence type="ECO:0000256" key="5">
    <source>
        <dbReference type="ARBA" id="ARBA00022840"/>
    </source>
</evidence>
<dbReference type="PANTHER" id="PTHR43166:SF30">
    <property type="entry name" value="METHIONINE IMPORT ATP-BINDING PROTEIN METN"/>
    <property type="match status" value="1"/>
</dbReference>
<keyword evidence="6" id="KW-1278">Translocase</keyword>
<protein>
    <submittedName>
        <fullName evidence="12">Methionine ABC transporter ATP-binding protein</fullName>
    </submittedName>
</protein>
<evidence type="ECO:0000256" key="3">
    <source>
        <dbReference type="ARBA" id="ARBA00022475"/>
    </source>
</evidence>
<evidence type="ECO:0000256" key="1">
    <source>
        <dbReference type="ARBA" id="ARBA00005417"/>
    </source>
</evidence>
<comment type="caution">
    <text evidence="12">The sequence shown here is derived from an EMBL/GenBank/DDBJ whole genome shotgun (WGS) entry which is preliminary data.</text>
</comment>
<dbReference type="GO" id="GO:0005886">
    <property type="term" value="C:plasma membrane"/>
    <property type="evidence" value="ECO:0007669"/>
    <property type="project" value="UniProtKB-ARBA"/>
</dbReference>
<evidence type="ECO:0000256" key="7">
    <source>
        <dbReference type="ARBA" id="ARBA00022970"/>
    </source>
</evidence>
<sequence>MSTEPHIRLTALRKVYPGTGATPEVVALDGIDLAVERGRIHGIVGRSGAGKSTLIRCLTVLERPTSGAVVIDGEELSALPEGRLREARRRIGMVFQHVNLLDSRTVAQNVAYPLEVAGVPRAQRAARVQELLDLVGLGNRAGAYPAQLSGGQRQRVGIARALATEPAVLLCDEPTSALDSATTRQILGLIRDLRDRLGITVLIITHEMAVVREICDSVTLLDHGRVAEQGAVADVVAAYGSRLARELIPVPDLPLGEERQLVEVAYSTDDVATADVLAAVAALGTGVEVAAGTIETLAGRRVGRLQLDVPAADVAAALDRLHAVGLHAVVSSDGGAGTGSAVRATGAGVAR</sequence>
<gene>
    <name evidence="12" type="ORF">CCE01nite_06520</name>
</gene>
<dbReference type="EMBL" id="BJLR01000009">
    <property type="protein sequence ID" value="GEA86703.1"/>
    <property type="molecule type" value="Genomic_DNA"/>
</dbReference>
<dbReference type="AlphaFoldDB" id="A0A4Y3KRW0"/>
<evidence type="ECO:0000313" key="13">
    <source>
        <dbReference type="Proteomes" id="UP000317046"/>
    </source>
</evidence>
<evidence type="ECO:0000256" key="6">
    <source>
        <dbReference type="ARBA" id="ARBA00022967"/>
    </source>
</evidence>
<proteinExistence type="inferred from homology"/>
<dbReference type="PROSITE" id="PS00211">
    <property type="entry name" value="ABC_TRANSPORTER_1"/>
    <property type="match status" value="1"/>
</dbReference>
<evidence type="ECO:0000256" key="2">
    <source>
        <dbReference type="ARBA" id="ARBA00022448"/>
    </source>
</evidence>
<keyword evidence="7" id="KW-0029">Amino-acid transport</keyword>
<keyword evidence="3" id="KW-1003">Cell membrane</keyword>
<keyword evidence="5 12" id="KW-0067">ATP-binding</keyword>
<dbReference type="InterPro" id="IPR018449">
    <property type="entry name" value="NIL_domain"/>
</dbReference>
<dbReference type="GO" id="GO:0005524">
    <property type="term" value="F:ATP binding"/>
    <property type="evidence" value="ECO:0007669"/>
    <property type="project" value="UniProtKB-KW"/>
</dbReference>